<evidence type="ECO:0000313" key="3">
    <source>
        <dbReference type="Proteomes" id="UP000019487"/>
    </source>
</evidence>
<protein>
    <submittedName>
        <fullName evidence="2">Uncharacterized protein</fullName>
    </submittedName>
</protein>
<evidence type="ECO:0000313" key="2">
    <source>
        <dbReference type="EMBL" id="ESZ92758.1"/>
    </source>
</evidence>
<sequence length="92" mass="10407">MADRYGQPNQQDFHDFDQIKPENRFDTSKGGANENGNIQKQIDTARNITDRRNLERGSTSSSTVDKNKNRPVKDRTPPAADDKGTSTKRQKT</sequence>
<reference evidence="2 3" key="1">
    <citation type="journal article" date="2014" name="Genome Announc.">
        <title>Draft genome sequence of Sclerotinia borealis, a psychrophilic plant pathogenic fungus.</title>
        <authorList>
            <person name="Mardanov A.V."/>
            <person name="Beletsky A.V."/>
            <person name="Kadnikov V.V."/>
            <person name="Ignatov A.N."/>
            <person name="Ravin N.V."/>
        </authorList>
    </citation>
    <scope>NUCLEOTIDE SEQUENCE [LARGE SCALE GENOMIC DNA]</scope>
    <source>
        <strain evidence="3">F-4157</strain>
    </source>
</reference>
<dbReference type="EMBL" id="AYSA01000364">
    <property type="protein sequence ID" value="ESZ92758.1"/>
    <property type="molecule type" value="Genomic_DNA"/>
</dbReference>
<accession>W9CAC5</accession>
<evidence type="ECO:0000256" key="1">
    <source>
        <dbReference type="SAM" id="MobiDB-lite"/>
    </source>
</evidence>
<dbReference type="AlphaFoldDB" id="W9CAC5"/>
<comment type="caution">
    <text evidence="2">The sequence shown here is derived from an EMBL/GenBank/DDBJ whole genome shotgun (WGS) entry which is preliminary data.</text>
</comment>
<dbReference type="Proteomes" id="UP000019487">
    <property type="component" value="Unassembled WGS sequence"/>
</dbReference>
<name>W9CAC5_SCLBF</name>
<dbReference type="HOGENOM" id="CLU_2414544_0_0_1"/>
<proteinExistence type="predicted"/>
<feature type="compositionally biased region" description="Basic and acidic residues" evidence="1">
    <location>
        <begin position="12"/>
        <end position="27"/>
    </location>
</feature>
<keyword evidence="3" id="KW-1185">Reference proteome</keyword>
<gene>
    <name evidence="2" type="ORF">SBOR_6870</name>
</gene>
<organism evidence="2 3">
    <name type="scientific">Sclerotinia borealis (strain F-4128)</name>
    <dbReference type="NCBI Taxonomy" id="1432307"/>
    <lineage>
        <taxon>Eukaryota</taxon>
        <taxon>Fungi</taxon>
        <taxon>Dikarya</taxon>
        <taxon>Ascomycota</taxon>
        <taxon>Pezizomycotina</taxon>
        <taxon>Leotiomycetes</taxon>
        <taxon>Helotiales</taxon>
        <taxon>Sclerotiniaceae</taxon>
        <taxon>Sclerotinia</taxon>
    </lineage>
</organism>
<feature type="compositionally biased region" description="Polar residues" evidence="1">
    <location>
        <begin position="34"/>
        <end position="47"/>
    </location>
</feature>
<feature type="region of interest" description="Disordered" evidence="1">
    <location>
        <begin position="1"/>
        <end position="92"/>
    </location>
</feature>
<feature type="compositionally biased region" description="Basic and acidic residues" evidence="1">
    <location>
        <begin position="65"/>
        <end position="85"/>
    </location>
</feature>